<comment type="pathway">
    <text evidence="1 10">Metabolic intermediate biosynthesis; 1-deoxy-D-xylulose 5-phosphate biosynthesis; 1-deoxy-D-xylulose 5-phosphate from D-glyceraldehyde 3-phosphate and pyruvate: step 1/1.</text>
</comment>
<dbReference type="SUPFAM" id="SSF52922">
    <property type="entry name" value="TK C-terminal domain-like"/>
    <property type="match status" value="1"/>
</dbReference>
<dbReference type="GO" id="GO:0008661">
    <property type="term" value="F:1-deoxy-D-xylulose-5-phosphate synthase activity"/>
    <property type="evidence" value="ECO:0007669"/>
    <property type="project" value="UniProtKB-EC"/>
</dbReference>
<accession>A0ABS2GP04</accession>
<keyword evidence="8 10" id="KW-0786">Thiamine pyrophosphate</keyword>
<evidence type="ECO:0000256" key="5">
    <source>
        <dbReference type="ARBA" id="ARBA00022723"/>
    </source>
</evidence>
<proteinExistence type="inferred from homology"/>
<organism evidence="12 13">
    <name type="scientific">Hydrogenoanaerobacterium saccharovorans</name>
    <dbReference type="NCBI Taxonomy" id="474960"/>
    <lineage>
        <taxon>Bacteria</taxon>
        <taxon>Bacillati</taxon>
        <taxon>Bacillota</taxon>
        <taxon>Clostridia</taxon>
        <taxon>Eubacteriales</taxon>
        <taxon>Oscillospiraceae</taxon>
        <taxon>Hydrogenoanaerobacterium</taxon>
    </lineage>
</organism>
<dbReference type="PANTHER" id="PTHR43322:SF5">
    <property type="entry name" value="1-DEOXY-D-XYLULOSE-5-PHOSPHATE SYNTHASE, CHLOROPLASTIC"/>
    <property type="match status" value="1"/>
</dbReference>
<keyword evidence="7 10" id="KW-0784">Thiamine biosynthesis</keyword>
<protein>
    <recommendedName>
        <fullName evidence="10">1-deoxy-D-xylulose-5-phosphate synthase</fullName>
        <ecNumber evidence="10">2.2.1.7</ecNumber>
    </recommendedName>
    <alternativeName>
        <fullName evidence="10">1-deoxyxylulose-5-phosphate synthase</fullName>
        <shortName evidence="10">DXP synthase</shortName>
        <shortName evidence="10">DXPS</shortName>
    </alternativeName>
</protein>
<keyword evidence="9 10" id="KW-0414">Isoprene biosynthesis</keyword>
<dbReference type="Gene3D" id="3.40.50.970">
    <property type="match status" value="2"/>
</dbReference>
<dbReference type="PROSITE" id="PS00801">
    <property type="entry name" value="TRANSKETOLASE_1"/>
    <property type="match status" value="1"/>
</dbReference>
<comment type="similarity">
    <text evidence="2 10">Belongs to the transketolase family. DXPS subfamily.</text>
</comment>
<dbReference type="SMART" id="SM00861">
    <property type="entry name" value="Transket_pyr"/>
    <property type="match status" value="1"/>
</dbReference>
<comment type="caution">
    <text evidence="12">The sequence shown here is derived from an EMBL/GenBank/DDBJ whole genome shotgun (WGS) entry which is preliminary data.</text>
</comment>
<comment type="cofactor">
    <cofactor evidence="10">
        <name>thiamine diphosphate</name>
        <dbReference type="ChEBI" id="CHEBI:58937"/>
    </cofactor>
    <text evidence="10">Binds 1 thiamine pyrophosphate per subunit.</text>
</comment>
<dbReference type="Pfam" id="PF13292">
    <property type="entry name" value="DXP_synthase_N"/>
    <property type="match status" value="1"/>
</dbReference>
<dbReference type="Pfam" id="PF02779">
    <property type="entry name" value="Transket_pyr"/>
    <property type="match status" value="1"/>
</dbReference>
<gene>
    <name evidence="10" type="primary">dxs</name>
    <name evidence="12" type="ORF">H9X81_07610</name>
</gene>
<evidence type="ECO:0000256" key="9">
    <source>
        <dbReference type="ARBA" id="ARBA00023229"/>
    </source>
</evidence>
<dbReference type="CDD" id="cd07033">
    <property type="entry name" value="TPP_PYR_DXS_TK_like"/>
    <property type="match status" value="1"/>
</dbReference>
<evidence type="ECO:0000256" key="6">
    <source>
        <dbReference type="ARBA" id="ARBA00022842"/>
    </source>
</evidence>
<feature type="binding site" evidence="10">
    <location>
        <begin position="113"/>
        <end position="115"/>
    </location>
    <ligand>
        <name>thiamine diphosphate</name>
        <dbReference type="ChEBI" id="CHEBI:58937"/>
    </ligand>
</feature>
<dbReference type="Pfam" id="PF02780">
    <property type="entry name" value="Transketolase_C"/>
    <property type="match status" value="1"/>
</dbReference>
<dbReference type="InterPro" id="IPR020826">
    <property type="entry name" value="Transketolase_BS"/>
</dbReference>
<evidence type="ECO:0000256" key="4">
    <source>
        <dbReference type="ARBA" id="ARBA00022679"/>
    </source>
</evidence>
<dbReference type="InterPro" id="IPR005475">
    <property type="entry name" value="Transketolase-like_Pyr-bd"/>
</dbReference>
<dbReference type="InterPro" id="IPR033248">
    <property type="entry name" value="Transketolase_C"/>
</dbReference>
<evidence type="ECO:0000256" key="7">
    <source>
        <dbReference type="ARBA" id="ARBA00022977"/>
    </source>
</evidence>
<dbReference type="InterPro" id="IPR049557">
    <property type="entry name" value="Transketolase_CS"/>
</dbReference>
<evidence type="ECO:0000313" key="12">
    <source>
        <dbReference type="EMBL" id="MBM6923553.1"/>
    </source>
</evidence>
<dbReference type="EMBL" id="JACSNR010000007">
    <property type="protein sequence ID" value="MBM6923553.1"/>
    <property type="molecule type" value="Genomic_DNA"/>
</dbReference>
<reference evidence="12 13" key="1">
    <citation type="journal article" date="2021" name="Sci. Rep.">
        <title>The distribution of antibiotic resistance genes in chicken gut microbiota commensals.</title>
        <authorList>
            <person name="Juricova H."/>
            <person name="Matiasovicova J."/>
            <person name="Kubasova T."/>
            <person name="Cejkova D."/>
            <person name="Rychlik I."/>
        </authorList>
    </citation>
    <scope>NUCLEOTIDE SEQUENCE [LARGE SCALE GENOMIC DNA]</scope>
    <source>
        <strain evidence="12 13">An564</strain>
    </source>
</reference>
<dbReference type="PANTHER" id="PTHR43322">
    <property type="entry name" value="1-D-DEOXYXYLULOSE 5-PHOSPHATE SYNTHASE-RELATED"/>
    <property type="match status" value="1"/>
</dbReference>
<dbReference type="InterPro" id="IPR005477">
    <property type="entry name" value="Dxylulose-5-P_synthase"/>
</dbReference>
<comment type="catalytic activity">
    <reaction evidence="10">
        <text>D-glyceraldehyde 3-phosphate + pyruvate + H(+) = 1-deoxy-D-xylulose 5-phosphate + CO2</text>
        <dbReference type="Rhea" id="RHEA:12605"/>
        <dbReference type="ChEBI" id="CHEBI:15361"/>
        <dbReference type="ChEBI" id="CHEBI:15378"/>
        <dbReference type="ChEBI" id="CHEBI:16526"/>
        <dbReference type="ChEBI" id="CHEBI:57792"/>
        <dbReference type="ChEBI" id="CHEBI:59776"/>
        <dbReference type="EC" id="2.2.1.7"/>
    </reaction>
</comment>
<keyword evidence="13" id="KW-1185">Reference proteome</keyword>
<keyword evidence="5 10" id="KW-0479">Metal-binding</keyword>
<feature type="binding site" evidence="10">
    <location>
        <position position="144"/>
    </location>
    <ligand>
        <name>Mg(2+)</name>
        <dbReference type="ChEBI" id="CHEBI:18420"/>
    </ligand>
</feature>
<dbReference type="EC" id="2.2.1.7" evidence="10"/>
<dbReference type="NCBIfam" id="NF003933">
    <property type="entry name" value="PRK05444.2-2"/>
    <property type="match status" value="1"/>
</dbReference>
<dbReference type="Gene3D" id="3.40.50.920">
    <property type="match status" value="1"/>
</dbReference>
<evidence type="ECO:0000256" key="2">
    <source>
        <dbReference type="ARBA" id="ARBA00011081"/>
    </source>
</evidence>
<feature type="binding site" evidence="10">
    <location>
        <position position="366"/>
    </location>
    <ligand>
        <name>thiamine diphosphate</name>
        <dbReference type="ChEBI" id="CHEBI:58937"/>
    </ligand>
</feature>
<dbReference type="InterPro" id="IPR029061">
    <property type="entry name" value="THDP-binding"/>
</dbReference>
<keyword evidence="6 10" id="KW-0460">Magnesium</keyword>
<evidence type="ECO:0000256" key="10">
    <source>
        <dbReference type="HAMAP-Rule" id="MF_00315"/>
    </source>
</evidence>
<dbReference type="PROSITE" id="PS00802">
    <property type="entry name" value="TRANSKETOLASE_2"/>
    <property type="match status" value="1"/>
</dbReference>
<dbReference type="InterPro" id="IPR009014">
    <property type="entry name" value="Transketo_C/PFOR_II"/>
</dbReference>
<feature type="binding site" evidence="10">
    <location>
        <position position="284"/>
    </location>
    <ligand>
        <name>thiamine diphosphate</name>
        <dbReference type="ChEBI" id="CHEBI:58937"/>
    </ligand>
</feature>
<evidence type="ECO:0000256" key="8">
    <source>
        <dbReference type="ARBA" id="ARBA00023052"/>
    </source>
</evidence>
<evidence type="ECO:0000259" key="11">
    <source>
        <dbReference type="SMART" id="SM00861"/>
    </source>
</evidence>
<dbReference type="CDD" id="cd02007">
    <property type="entry name" value="TPP_DXS"/>
    <property type="match status" value="1"/>
</dbReference>
<dbReference type="RefSeq" id="WP_204721033.1">
    <property type="nucleotide sequence ID" value="NZ_JACSNR010000007.1"/>
</dbReference>
<dbReference type="NCBIfam" id="TIGR00204">
    <property type="entry name" value="dxs"/>
    <property type="match status" value="1"/>
</dbReference>
<comment type="function">
    <text evidence="10">Catalyzes the acyloin condensation reaction between C atoms 2 and 3 of pyruvate and glyceraldehyde 3-phosphate to yield 1-deoxy-D-xylulose-5-phosphate (DXP).</text>
</comment>
<evidence type="ECO:0000256" key="1">
    <source>
        <dbReference type="ARBA" id="ARBA00004980"/>
    </source>
</evidence>
<feature type="binding site" evidence="10">
    <location>
        <position position="173"/>
    </location>
    <ligand>
        <name>Mg(2+)</name>
        <dbReference type="ChEBI" id="CHEBI:18420"/>
    </ligand>
</feature>
<feature type="binding site" evidence="10">
    <location>
        <position position="173"/>
    </location>
    <ligand>
        <name>thiamine diphosphate</name>
        <dbReference type="ChEBI" id="CHEBI:58937"/>
    </ligand>
</feature>
<comment type="subunit">
    <text evidence="3 10">Homodimer.</text>
</comment>
<evidence type="ECO:0000256" key="3">
    <source>
        <dbReference type="ARBA" id="ARBA00011738"/>
    </source>
</evidence>
<dbReference type="SUPFAM" id="SSF52518">
    <property type="entry name" value="Thiamin diphosphate-binding fold (THDP-binding)"/>
    <property type="match status" value="2"/>
</dbReference>
<comment type="cofactor">
    <cofactor evidence="10">
        <name>Mg(2+)</name>
        <dbReference type="ChEBI" id="CHEBI:18420"/>
    </cofactor>
    <text evidence="10">Binds 1 Mg(2+) ion per subunit.</text>
</comment>
<feature type="domain" description="Transketolase-like pyrimidine-binding" evidence="11">
    <location>
        <begin position="313"/>
        <end position="479"/>
    </location>
</feature>
<name>A0ABS2GP04_9FIRM</name>
<feature type="binding site" evidence="10">
    <location>
        <begin position="145"/>
        <end position="146"/>
    </location>
    <ligand>
        <name>thiamine diphosphate</name>
        <dbReference type="ChEBI" id="CHEBI:58937"/>
    </ligand>
</feature>
<feature type="binding site" evidence="10">
    <location>
        <position position="72"/>
    </location>
    <ligand>
        <name>thiamine diphosphate</name>
        <dbReference type="ChEBI" id="CHEBI:58937"/>
    </ligand>
</feature>
<dbReference type="Proteomes" id="UP000724149">
    <property type="component" value="Unassembled WGS sequence"/>
</dbReference>
<sequence length="620" mass="68122">MYLESIKSPADLKKLSLAEQQYLAGEIRQRILSTVSRTGGHLASSLGTVELTLALHSVFDCPQDKIVWDVGHQAYTHKIITGRNARFDTLRQENGLSGFPKQKESLYDAYLGGHSGVSISAALGMAEAMRLHGEEGFAIAVIGDGSFGSGVAYEGMNNAGRSGEKIIIVLNDNDMSISRNVGNVANYLAKMRSSRQYFRFKDNAKSFLGGVPVVGKPIRNALANSKKTLRQMMYHSNLFEDFGLRYFGPVDGHDLESLRDVFERAREYARPCVVHVHTTKGMGYRPAMENPSKYHGVSPFDLKSGLPLKPSDPGFSGAFGRSICELAQTRPQIAVITAAMTDGTGLEEFERRYAAAGRFYDVGIAEEHAVSFACGMSTQGTVPVFAVYSTFLQRTCDQLIHDAAIEPKHIVLAIDRAGIVGADGETHQGLFDVSMLRMVPGTVIYSPVTYRQLEADLAEAVDNGTGICAVRYPKGAQPALTASVLGENTDSWFLENRGGDTLLVTYGRLAEELFLARKSLEEQGRAVDVLVLNRIYPIPEAALEQTERYQRIFFYEEGIRSGSIGELCALHLMEQGYQGQFRLFAVENCFIPQCGVEHGYQLFHADHDSIIKTVLGESLH</sequence>
<evidence type="ECO:0000313" key="13">
    <source>
        <dbReference type="Proteomes" id="UP000724149"/>
    </source>
</evidence>
<dbReference type="HAMAP" id="MF_00315">
    <property type="entry name" value="DXP_synth"/>
    <property type="match status" value="1"/>
</dbReference>
<keyword evidence="4 10" id="KW-0808">Transferase</keyword>